<dbReference type="Pfam" id="PF00395">
    <property type="entry name" value="SLH"/>
    <property type="match status" value="3"/>
</dbReference>
<keyword evidence="1" id="KW-0812">Transmembrane</keyword>
<dbReference type="PANTHER" id="PTHR43308">
    <property type="entry name" value="OUTER MEMBRANE PROTEIN ALPHA-RELATED"/>
    <property type="match status" value="1"/>
</dbReference>
<keyword evidence="1" id="KW-0472">Membrane</keyword>
<reference evidence="3 4" key="1">
    <citation type="submission" date="2012-05" db="EMBL/GenBank/DDBJ databases">
        <title>Finished chromosome of genome of Chamaesiphon sp. PCC 6605.</title>
        <authorList>
            <consortium name="US DOE Joint Genome Institute"/>
            <person name="Gugger M."/>
            <person name="Coursin T."/>
            <person name="Rippka R."/>
            <person name="Tandeau De Marsac N."/>
            <person name="Huntemann M."/>
            <person name="Wei C.-L."/>
            <person name="Han J."/>
            <person name="Detter J.C."/>
            <person name="Han C."/>
            <person name="Tapia R."/>
            <person name="Chen A."/>
            <person name="Kyrpides N."/>
            <person name="Mavromatis K."/>
            <person name="Markowitz V."/>
            <person name="Szeto E."/>
            <person name="Ivanova N."/>
            <person name="Pagani I."/>
            <person name="Pati A."/>
            <person name="Goodwin L."/>
            <person name="Nordberg H.P."/>
            <person name="Cantor M.N."/>
            <person name="Hua S.X."/>
            <person name="Woyke T."/>
            <person name="Kerfeld C.A."/>
        </authorList>
    </citation>
    <scope>NUCLEOTIDE SEQUENCE [LARGE SCALE GENOMIC DNA]</scope>
    <source>
        <strain evidence="4">ATCC 27169 / PCC 6605</strain>
    </source>
</reference>
<dbReference type="STRING" id="1173020.Cha6605_3367"/>
<dbReference type="PROSITE" id="PS51272">
    <property type="entry name" value="SLH"/>
    <property type="match status" value="3"/>
</dbReference>
<feature type="domain" description="SLH" evidence="2">
    <location>
        <begin position="254"/>
        <end position="318"/>
    </location>
</feature>
<dbReference type="InterPro" id="IPR001119">
    <property type="entry name" value="SLH_dom"/>
</dbReference>
<sequence>MTNSPNPNRRRRLTADELIAIGVALAGIGTVFFWGLGQKYQPMFQGAMSSLNNDNSNRQVGVLGNRNIYLNRERRTIADSARVETPPSAPSAPPATFVPPIVKTVEVPVVETPKTVVPQVVTPTKVSVVPAFTDVPKQFWAENYINELQKRGILDDFGDGKFDPSKEITRGEYAKMLDRAFADKPVMMATSKFADIPTDYSRKEAIDKSVQLGFMTGYSPTKFFPNQPIPRYQLQISLAKGLKLAVPTSTGQVLSKFKDADRMPKFAKDKMAAAIDAGLIIKDKDTNLLKPVANATRADAAALIYQSLVKEGKIQPQK</sequence>
<dbReference type="AlphaFoldDB" id="K9UJJ8"/>
<feature type="transmembrane region" description="Helical" evidence="1">
    <location>
        <begin position="18"/>
        <end position="36"/>
    </location>
</feature>
<keyword evidence="4" id="KW-1185">Reference proteome</keyword>
<proteinExistence type="predicted"/>
<evidence type="ECO:0000313" key="3">
    <source>
        <dbReference type="EMBL" id="AFY94369.1"/>
    </source>
</evidence>
<accession>K9UJJ8</accession>
<dbReference type="InterPro" id="IPR051465">
    <property type="entry name" value="Cell_Envelope_Struct_Comp"/>
</dbReference>
<dbReference type="EMBL" id="CP003600">
    <property type="protein sequence ID" value="AFY94369.1"/>
    <property type="molecule type" value="Genomic_DNA"/>
</dbReference>
<evidence type="ECO:0000256" key="1">
    <source>
        <dbReference type="SAM" id="Phobius"/>
    </source>
</evidence>
<keyword evidence="1" id="KW-1133">Transmembrane helix</keyword>
<dbReference type="Proteomes" id="UP000010366">
    <property type="component" value="Chromosome"/>
</dbReference>
<name>K9UJJ8_CHAP6</name>
<evidence type="ECO:0000259" key="2">
    <source>
        <dbReference type="PROSITE" id="PS51272"/>
    </source>
</evidence>
<dbReference type="HOGENOM" id="CLU_067542_0_0_3"/>
<dbReference type="OrthoDB" id="9759810at2"/>
<gene>
    <name evidence="3" type="ORF">Cha6605_3367</name>
</gene>
<dbReference type="eggNOG" id="COG5267">
    <property type="taxonomic scope" value="Bacteria"/>
</dbReference>
<feature type="domain" description="SLH" evidence="2">
    <location>
        <begin position="128"/>
        <end position="191"/>
    </location>
</feature>
<dbReference type="PANTHER" id="PTHR43308:SF5">
    <property type="entry name" value="S-LAYER PROTEIN _ PEPTIDOGLYCAN ENDO-BETA-N-ACETYLGLUCOSAMINIDASE"/>
    <property type="match status" value="1"/>
</dbReference>
<dbReference type="RefSeq" id="WP_015160504.1">
    <property type="nucleotide sequence ID" value="NC_019697.1"/>
</dbReference>
<feature type="domain" description="SLH" evidence="2">
    <location>
        <begin position="193"/>
        <end position="252"/>
    </location>
</feature>
<evidence type="ECO:0000313" key="4">
    <source>
        <dbReference type="Proteomes" id="UP000010366"/>
    </source>
</evidence>
<protein>
    <submittedName>
        <fullName evidence="3">Putative S-layer protein</fullName>
    </submittedName>
</protein>
<dbReference type="KEGG" id="cmp:Cha6605_3367"/>
<organism evidence="3 4">
    <name type="scientific">Chamaesiphon minutus (strain ATCC 27169 / PCC 6605)</name>
    <dbReference type="NCBI Taxonomy" id="1173020"/>
    <lineage>
        <taxon>Bacteria</taxon>
        <taxon>Bacillati</taxon>
        <taxon>Cyanobacteriota</taxon>
        <taxon>Cyanophyceae</taxon>
        <taxon>Gomontiellales</taxon>
        <taxon>Chamaesiphonaceae</taxon>
        <taxon>Chamaesiphon</taxon>
    </lineage>
</organism>